<evidence type="ECO:0000313" key="3">
    <source>
        <dbReference type="EMBL" id="ALR20176.1"/>
    </source>
</evidence>
<protein>
    <recommendedName>
        <fullName evidence="2">UspA domain-containing protein</fullName>
    </recommendedName>
</protein>
<dbReference type="PANTHER" id="PTHR46268">
    <property type="entry name" value="STRESS RESPONSE PROTEIN NHAX"/>
    <property type="match status" value="1"/>
</dbReference>
<dbReference type="PRINTS" id="PR01438">
    <property type="entry name" value="UNVRSLSTRESS"/>
</dbReference>
<sequence length="310" mass="33604">MRLGFPGAGGRRSSWPRKTCATAYHFIGEEIIVSLQDIVVYLEDLPEGQSRLEYAAALAARFHSHLSAVFVADALELHRYSGFAVGTGIAHMFAHHSEQVRAAAARYRTLFDAALLQEELHGDWRISDRVWGEDLMIHARHADLAVVGPADGPSRRKTPLSLSEDMIFASGRPTLLVPSAWRSDRQADHIVIAWNASAEASRAVAGALPLLYSAKQVSVVVVPQAGLPVPDGIDPGKAIVRHLGCHGVVADLFTLEGSEAGHIVLDFCIERDADLLVMGAYGHSKLSEAIFGGATRYVLRHAEVPILLSR</sequence>
<dbReference type="OrthoDB" id="9804721at2"/>
<keyword evidence="4" id="KW-1185">Reference proteome</keyword>
<dbReference type="STRING" id="1332080.ATN00_07535"/>
<name>A0A0S3EXN4_9SPHN</name>
<dbReference type="InterPro" id="IPR006016">
    <property type="entry name" value="UspA"/>
</dbReference>
<evidence type="ECO:0000313" key="4">
    <source>
        <dbReference type="Proteomes" id="UP000056968"/>
    </source>
</evidence>
<reference evidence="3 4" key="1">
    <citation type="submission" date="2015-11" db="EMBL/GenBank/DDBJ databases">
        <title>A Two-component Flavoprotein Monooxygenase System MeaXY Responsible for para-Hydroxylation of 2-Methyl-6-ethylaniline and 2,6-Diethylaniline in Sphingobium baderi DE-13.</title>
        <authorList>
            <person name="Cheng M."/>
            <person name="Meng Q."/>
            <person name="Yang Y."/>
            <person name="Chu C."/>
            <person name="Yan X."/>
            <person name="He J."/>
            <person name="Li S."/>
        </authorList>
    </citation>
    <scope>NUCLEOTIDE SEQUENCE [LARGE SCALE GENOMIC DNA]</scope>
    <source>
        <strain evidence="3 4">DE-13</strain>
    </source>
</reference>
<dbReference type="SUPFAM" id="SSF52402">
    <property type="entry name" value="Adenine nucleotide alpha hydrolases-like"/>
    <property type="match status" value="2"/>
</dbReference>
<dbReference type="EMBL" id="CP013264">
    <property type="protein sequence ID" value="ALR20176.1"/>
    <property type="molecule type" value="Genomic_DNA"/>
</dbReference>
<feature type="domain" description="UspA" evidence="2">
    <location>
        <begin position="253"/>
        <end position="309"/>
    </location>
</feature>
<dbReference type="Proteomes" id="UP000056968">
    <property type="component" value="Chromosome"/>
</dbReference>
<dbReference type="PANTHER" id="PTHR46268:SF15">
    <property type="entry name" value="UNIVERSAL STRESS PROTEIN HP_0031"/>
    <property type="match status" value="1"/>
</dbReference>
<dbReference type="Gene3D" id="3.40.50.12370">
    <property type="match status" value="1"/>
</dbReference>
<accession>A0A0S3EXN4</accession>
<organism evidence="3 4">
    <name type="scientific">Sphingobium baderi</name>
    <dbReference type="NCBI Taxonomy" id="1332080"/>
    <lineage>
        <taxon>Bacteria</taxon>
        <taxon>Pseudomonadati</taxon>
        <taxon>Pseudomonadota</taxon>
        <taxon>Alphaproteobacteria</taxon>
        <taxon>Sphingomonadales</taxon>
        <taxon>Sphingomonadaceae</taxon>
        <taxon>Sphingobium</taxon>
    </lineage>
</organism>
<dbReference type="Pfam" id="PF00582">
    <property type="entry name" value="Usp"/>
    <property type="match status" value="1"/>
</dbReference>
<dbReference type="KEGG" id="sbd:ATN00_07535"/>
<comment type="similarity">
    <text evidence="1">Belongs to the universal stress protein A family.</text>
</comment>
<proteinExistence type="inferred from homology"/>
<dbReference type="AlphaFoldDB" id="A0A0S3EXN4"/>
<evidence type="ECO:0000256" key="1">
    <source>
        <dbReference type="ARBA" id="ARBA00008791"/>
    </source>
</evidence>
<dbReference type="InterPro" id="IPR006015">
    <property type="entry name" value="Universal_stress_UspA"/>
</dbReference>
<dbReference type="CDD" id="cd00293">
    <property type="entry name" value="USP-like"/>
    <property type="match status" value="1"/>
</dbReference>
<evidence type="ECO:0000259" key="2">
    <source>
        <dbReference type="Pfam" id="PF00582"/>
    </source>
</evidence>
<gene>
    <name evidence="3" type="ORF">ATN00_07535</name>
</gene>